<organism evidence="2 3">
    <name type="scientific">Candidatus Daviesbacteria bacterium RIFCSPHIGHO2_12_FULL_37_16</name>
    <dbReference type="NCBI Taxonomy" id="1797778"/>
    <lineage>
        <taxon>Bacteria</taxon>
        <taxon>Candidatus Daviesiibacteriota</taxon>
    </lineage>
</organism>
<dbReference type="InterPro" id="IPR029044">
    <property type="entry name" value="Nucleotide-diphossugar_trans"/>
</dbReference>
<dbReference type="InterPro" id="IPR005835">
    <property type="entry name" value="NTP_transferase_dom"/>
</dbReference>
<dbReference type="Proteomes" id="UP000179051">
    <property type="component" value="Unassembled WGS sequence"/>
</dbReference>
<feature type="domain" description="Nucleotidyl transferase" evidence="1">
    <location>
        <begin position="7"/>
        <end position="231"/>
    </location>
</feature>
<comment type="caution">
    <text evidence="2">The sequence shown here is derived from an EMBL/GenBank/DDBJ whole genome shotgun (WGS) entry which is preliminary data.</text>
</comment>
<dbReference type="AlphaFoldDB" id="A0A1F5K486"/>
<accession>A0A1F5K486</accession>
<sequence length="259" mass="30207">MASKNVKTVILCGGIGYRLKEETDFKPKPMIEVGGKPILWHIMKIYSHFGFRDFVIALGYKGNLIKDYFVNKKFYDGDFVIHTYRDKIKHYPNDSKDNFRITFVDTGLESLTGERLRRVKKYIDSDNFMVTYGDGLADINISALLKFHKGQKTTGTVSGVYPILKYGGIYKNNRGIAIKFEKKAKIKHLINGGFMVFNKKVFDLIEENSMIEDVFDKLIKNKQMSIYEHRGFFHSMDTYQDMKDLNQMWEENPAWKLWG</sequence>
<dbReference type="EMBL" id="MFDF01000009">
    <property type="protein sequence ID" value="OGE35699.1"/>
    <property type="molecule type" value="Genomic_DNA"/>
</dbReference>
<dbReference type="GO" id="GO:0047343">
    <property type="term" value="F:glucose-1-phosphate cytidylyltransferase activity"/>
    <property type="evidence" value="ECO:0007669"/>
    <property type="project" value="InterPro"/>
</dbReference>
<dbReference type="SUPFAM" id="SSF53448">
    <property type="entry name" value="Nucleotide-diphospho-sugar transferases"/>
    <property type="match status" value="1"/>
</dbReference>
<evidence type="ECO:0000313" key="2">
    <source>
        <dbReference type="EMBL" id="OGE35699.1"/>
    </source>
</evidence>
<gene>
    <name evidence="2" type="ORF">A3E66_04965</name>
</gene>
<proteinExistence type="predicted"/>
<dbReference type="Gene3D" id="3.90.550.10">
    <property type="entry name" value="Spore Coat Polysaccharide Biosynthesis Protein SpsA, Chain A"/>
    <property type="match status" value="1"/>
</dbReference>
<dbReference type="InterPro" id="IPR013446">
    <property type="entry name" value="G1P_cyt_trans-like"/>
</dbReference>
<dbReference type="PANTHER" id="PTHR47183:SF2">
    <property type="entry name" value="GLUCOSE-1-PHOSPHATE CYTIDYLYLTRANSFERASE-RELATED"/>
    <property type="match status" value="1"/>
</dbReference>
<reference evidence="2 3" key="1">
    <citation type="journal article" date="2016" name="Nat. Commun.">
        <title>Thousands of microbial genomes shed light on interconnected biogeochemical processes in an aquifer system.</title>
        <authorList>
            <person name="Anantharaman K."/>
            <person name="Brown C.T."/>
            <person name="Hug L.A."/>
            <person name="Sharon I."/>
            <person name="Castelle C.J."/>
            <person name="Probst A.J."/>
            <person name="Thomas B.C."/>
            <person name="Singh A."/>
            <person name="Wilkins M.J."/>
            <person name="Karaoz U."/>
            <person name="Brodie E.L."/>
            <person name="Williams K.H."/>
            <person name="Hubbard S.S."/>
            <person name="Banfield J.F."/>
        </authorList>
    </citation>
    <scope>NUCLEOTIDE SEQUENCE [LARGE SCALE GENOMIC DNA]</scope>
</reference>
<dbReference type="Pfam" id="PF00483">
    <property type="entry name" value="NTP_transferase"/>
    <property type="match status" value="1"/>
</dbReference>
<evidence type="ECO:0000259" key="1">
    <source>
        <dbReference type="Pfam" id="PF00483"/>
    </source>
</evidence>
<evidence type="ECO:0000313" key="3">
    <source>
        <dbReference type="Proteomes" id="UP000179051"/>
    </source>
</evidence>
<protein>
    <recommendedName>
        <fullName evidence="1">Nucleotidyl transferase domain-containing protein</fullName>
    </recommendedName>
</protein>
<name>A0A1F5K486_9BACT</name>
<dbReference type="PANTHER" id="PTHR47183">
    <property type="entry name" value="GLUCOSE-1-PHOSPHATE CYTIDYLYLTRANSFERASE-RELATED"/>
    <property type="match status" value="1"/>
</dbReference>